<accession>A0A9D2CMH8</accession>
<protein>
    <submittedName>
        <fullName evidence="2">Conjugal transfer protein</fullName>
    </submittedName>
</protein>
<evidence type="ECO:0000313" key="2">
    <source>
        <dbReference type="EMBL" id="HIY91337.1"/>
    </source>
</evidence>
<reference evidence="2" key="1">
    <citation type="journal article" date="2021" name="PeerJ">
        <title>Extensive microbial diversity within the chicken gut microbiome revealed by metagenomics and culture.</title>
        <authorList>
            <person name="Gilroy R."/>
            <person name="Ravi A."/>
            <person name="Getino M."/>
            <person name="Pursley I."/>
            <person name="Horton D.L."/>
            <person name="Alikhan N.F."/>
            <person name="Baker D."/>
            <person name="Gharbi K."/>
            <person name="Hall N."/>
            <person name="Watson M."/>
            <person name="Adriaenssens E.M."/>
            <person name="Foster-Nyarko E."/>
            <person name="Jarju S."/>
            <person name="Secka A."/>
            <person name="Antonio M."/>
            <person name="Oren A."/>
            <person name="Chaudhuri R.R."/>
            <person name="La Ragione R."/>
            <person name="Hildebrand F."/>
            <person name="Pallen M.J."/>
        </authorList>
    </citation>
    <scope>NUCLEOTIDE SEQUENCE</scope>
    <source>
        <strain evidence="2">3204</strain>
    </source>
</reference>
<dbReference type="Proteomes" id="UP000824013">
    <property type="component" value="Unassembled WGS sequence"/>
</dbReference>
<proteinExistence type="predicted"/>
<dbReference type="AlphaFoldDB" id="A0A9D2CMH8"/>
<evidence type="ECO:0000256" key="1">
    <source>
        <dbReference type="SAM" id="Phobius"/>
    </source>
</evidence>
<feature type="transmembrane region" description="Helical" evidence="1">
    <location>
        <begin position="12"/>
        <end position="31"/>
    </location>
</feature>
<gene>
    <name evidence="2" type="ORF">H9820_00145</name>
</gene>
<reference evidence="2" key="2">
    <citation type="submission" date="2021-04" db="EMBL/GenBank/DDBJ databases">
        <authorList>
            <person name="Gilroy R."/>
        </authorList>
    </citation>
    <scope>NUCLEOTIDE SEQUENCE</scope>
    <source>
        <strain evidence="2">3204</strain>
    </source>
</reference>
<name>A0A9D2CMH8_9LACO</name>
<keyword evidence="1" id="KW-1133">Transmembrane helix</keyword>
<evidence type="ECO:0000313" key="3">
    <source>
        <dbReference type="Proteomes" id="UP000824013"/>
    </source>
</evidence>
<keyword evidence="1" id="KW-0812">Transmembrane</keyword>
<organism evidence="2 3">
    <name type="scientific">Candidatus Companilactobacillus pullicola</name>
    <dbReference type="NCBI Taxonomy" id="2838523"/>
    <lineage>
        <taxon>Bacteria</taxon>
        <taxon>Bacillati</taxon>
        <taxon>Bacillota</taxon>
        <taxon>Bacilli</taxon>
        <taxon>Lactobacillales</taxon>
        <taxon>Lactobacillaceae</taxon>
        <taxon>Companilactobacillus</taxon>
    </lineage>
</organism>
<dbReference type="EMBL" id="DXCM01000002">
    <property type="protein sequence ID" value="HIY91337.1"/>
    <property type="molecule type" value="Genomic_DNA"/>
</dbReference>
<comment type="caution">
    <text evidence="2">The sequence shown here is derived from an EMBL/GenBank/DDBJ whole genome shotgun (WGS) entry which is preliminary data.</text>
</comment>
<sequence>MKKTLLKTIPYLIIYFLGVYLIEILTAYLMALSQFKAQIGLHVNAVLTNAIQHPIVNIQSYMQQHNPIMLLGALGLLVYLLYFAMKRHSKKQDWQTADEQTHGSARWGSERELINDGHYFKIKEKEVQTEFNESFDNDVLNEIKKLRGEKE</sequence>
<feature type="transmembrane region" description="Helical" evidence="1">
    <location>
        <begin position="68"/>
        <end position="85"/>
    </location>
</feature>
<keyword evidence="1" id="KW-0472">Membrane</keyword>